<proteinExistence type="predicted"/>
<reference evidence="1 2" key="1">
    <citation type="submission" date="2019-12" db="EMBL/GenBank/DDBJ databases">
        <title>Deinococcus sp. HMF7620 Genome sequencing and assembly.</title>
        <authorList>
            <person name="Kang H."/>
            <person name="Kim H."/>
            <person name="Joh K."/>
        </authorList>
    </citation>
    <scope>NUCLEOTIDE SEQUENCE [LARGE SCALE GENOMIC DNA]</scope>
    <source>
        <strain evidence="1 2">HMF7620</strain>
    </source>
</reference>
<keyword evidence="2" id="KW-1185">Reference proteome</keyword>
<accession>A0A7C9HQ02</accession>
<organism evidence="1 2">
    <name type="scientific">Deinococcus arboris</name>
    <dbReference type="NCBI Taxonomy" id="2682977"/>
    <lineage>
        <taxon>Bacteria</taxon>
        <taxon>Thermotogati</taxon>
        <taxon>Deinococcota</taxon>
        <taxon>Deinococci</taxon>
        <taxon>Deinococcales</taxon>
        <taxon>Deinococcaceae</taxon>
        <taxon>Deinococcus</taxon>
    </lineage>
</organism>
<dbReference type="Proteomes" id="UP000483286">
    <property type="component" value="Unassembled WGS sequence"/>
</dbReference>
<comment type="caution">
    <text evidence="1">The sequence shown here is derived from an EMBL/GenBank/DDBJ whole genome shotgun (WGS) entry which is preliminary data.</text>
</comment>
<evidence type="ECO:0008006" key="3">
    <source>
        <dbReference type="Google" id="ProtNLM"/>
    </source>
</evidence>
<name>A0A7C9HQ02_9DEIO</name>
<protein>
    <recommendedName>
        <fullName evidence="3">ArsR family transcriptional regulator</fullName>
    </recommendedName>
</protein>
<evidence type="ECO:0000313" key="1">
    <source>
        <dbReference type="EMBL" id="MVN85789.1"/>
    </source>
</evidence>
<gene>
    <name evidence="1" type="ORF">GO986_03315</name>
</gene>
<sequence>MPGPQATPFQITSPDQAEALLNFTYGARLLEQFLEPSTSSRAAHALAEPANRVAYHVRKLAGCGLLCVAGHQGKRVLYQAAAQTFSVPRALVRLDDPSTLIRPVMEELTAAYVQAIVNWQSRHPPEPLLVNLSTHGQAAEPPPQEPYLPAMRLRAVRMTPEQYRQAQAALDHILTGMDCSDLSADARPATFVLMAFPGQLHQD</sequence>
<dbReference type="RefSeq" id="WP_157457814.1">
    <property type="nucleotide sequence ID" value="NZ_WQLB01000003.1"/>
</dbReference>
<dbReference type="EMBL" id="WQLB01000003">
    <property type="protein sequence ID" value="MVN85789.1"/>
    <property type="molecule type" value="Genomic_DNA"/>
</dbReference>
<dbReference type="AlphaFoldDB" id="A0A7C9HQ02"/>
<evidence type="ECO:0000313" key="2">
    <source>
        <dbReference type="Proteomes" id="UP000483286"/>
    </source>
</evidence>